<dbReference type="AlphaFoldDB" id="A0A8H2VIV8"/>
<comment type="subcellular location">
    <subcellularLocation>
        <location evidence="1">Nucleus</location>
    </subcellularLocation>
</comment>
<feature type="binding site" evidence="8">
    <location>
        <position position="168"/>
    </location>
    <ligand>
        <name>Zn(2+)</name>
        <dbReference type="ChEBI" id="CHEBI:29105"/>
        <label>2</label>
    </ligand>
</feature>
<dbReference type="InterPro" id="IPR011011">
    <property type="entry name" value="Znf_FYVE_PHD"/>
</dbReference>
<dbReference type="GO" id="GO:0016740">
    <property type="term" value="F:transferase activity"/>
    <property type="evidence" value="ECO:0007669"/>
    <property type="project" value="UniProtKB-KW"/>
</dbReference>
<feature type="site" description="Histone H3K4me3 binding" evidence="7">
    <location>
        <position position="165"/>
    </location>
</feature>
<evidence type="ECO:0000256" key="5">
    <source>
        <dbReference type="ARBA" id="ARBA00022833"/>
    </source>
</evidence>
<dbReference type="OrthoDB" id="5411773at2759"/>
<evidence type="ECO:0000256" key="1">
    <source>
        <dbReference type="ARBA" id="ARBA00004123"/>
    </source>
</evidence>
<feature type="binding site" evidence="8">
    <location>
        <position position="195"/>
    </location>
    <ligand>
        <name>Zn(2+)</name>
        <dbReference type="ChEBI" id="CHEBI:29105"/>
        <label>2</label>
    </ligand>
</feature>
<dbReference type="GO" id="GO:0000785">
    <property type="term" value="C:chromatin"/>
    <property type="evidence" value="ECO:0007669"/>
    <property type="project" value="UniProtKB-ARBA"/>
</dbReference>
<proteinExistence type="inferred from homology"/>
<keyword evidence="3 8" id="KW-0479">Metal-binding</keyword>
<keyword evidence="6" id="KW-0539">Nucleus</keyword>
<evidence type="ECO:0000256" key="2">
    <source>
        <dbReference type="ARBA" id="ARBA00010210"/>
    </source>
</evidence>
<organism evidence="11 12">
    <name type="scientific">Maudiozyma barnettii</name>
    <dbReference type="NCBI Taxonomy" id="61262"/>
    <lineage>
        <taxon>Eukaryota</taxon>
        <taxon>Fungi</taxon>
        <taxon>Dikarya</taxon>
        <taxon>Ascomycota</taxon>
        <taxon>Saccharomycotina</taxon>
        <taxon>Saccharomycetes</taxon>
        <taxon>Saccharomycetales</taxon>
        <taxon>Saccharomycetaceae</taxon>
        <taxon>Maudiozyma</taxon>
    </lineage>
</organism>
<dbReference type="InterPro" id="IPR013083">
    <property type="entry name" value="Znf_RING/FYVE/PHD"/>
</dbReference>
<dbReference type="SMART" id="SM00249">
    <property type="entry name" value="PHD"/>
    <property type="match status" value="1"/>
</dbReference>
<feature type="binding site" evidence="8">
    <location>
        <position position="155"/>
    </location>
    <ligand>
        <name>Zn(2+)</name>
        <dbReference type="ChEBI" id="CHEBI:29105"/>
        <label>1</label>
    </ligand>
</feature>
<feature type="binding site" evidence="8">
    <location>
        <position position="157"/>
    </location>
    <ligand>
        <name>Zn(2+)</name>
        <dbReference type="ChEBI" id="CHEBI:29105"/>
        <label>1</label>
    </ligand>
</feature>
<feature type="binding site" evidence="8">
    <location>
        <position position="199"/>
    </location>
    <ligand>
        <name>Zn(2+)</name>
        <dbReference type="ChEBI" id="CHEBI:29105"/>
        <label>2</label>
    </ligand>
</feature>
<accession>A0A8H2VIV8</accession>
<feature type="site" description="Histone H3K4me3 binding" evidence="7">
    <location>
        <position position="177"/>
    </location>
</feature>
<feature type="binding site" evidence="8">
    <location>
        <position position="182"/>
    </location>
    <ligand>
        <name>Zn(2+)</name>
        <dbReference type="ChEBI" id="CHEBI:29105"/>
        <label>1</label>
    </ligand>
</feature>
<dbReference type="GO" id="GO:0005634">
    <property type="term" value="C:nucleus"/>
    <property type="evidence" value="ECO:0007669"/>
    <property type="project" value="UniProtKB-SubCell"/>
</dbReference>
<protein>
    <submittedName>
        <fullName evidence="11">Similar to Saccharomyces cerevisiae YOR064C YNG1 Subunit of the NuA3 histone acetyltransferase complex that acetylates histone H3</fullName>
    </submittedName>
</protein>
<evidence type="ECO:0000256" key="4">
    <source>
        <dbReference type="ARBA" id="ARBA00022771"/>
    </source>
</evidence>
<dbReference type="EMBL" id="CAEFZW010000009">
    <property type="protein sequence ID" value="CAB4256272.1"/>
    <property type="molecule type" value="Genomic_DNA"/>
</dbReference>
<reference evidence="11 12" key="1">
    <citation type="submission" date="2020-05" db="EMBL/GenBank/DDBJ databases">
        <authorList>
            <person name="Casaregola S."/>
            <person name="Devillers H."/>
            <person name="Grondin C."/>
        </authorList>
    </citation>
    <scope>NUCLEOTIDE SEQUENCE [LARGE SCALE GENOMIC DNA]</scope>
    <source>
        <strain evidence="11 12">CLIB 1767</strain>
    </source>
</reference>
<sequence>MSDIRYSYLNTLDYLPCDVVRTAWLLQTLDGKLRDLDQSPEQFRYYGDNLSTQSHLLGDLVEQEIRRLKEESQELECQLVVKKRYNTLLKNNPHLIKKLNKKLKKPSVIKTKNKMKLSINLKQLRKEVIQEHRANSLTPAITPDNNILSEEEVYCWCQQPSLGDMIACDNEKCPREWFHYACVGIVHSPKGKWFCSDKCRKEQNSKKRHIFKKKKKKH</sequence>
<name>A0A8H2VIV8_9SACH</name>
<evidence type="ECO:0000256" key="7">
    <source>
        <dbReference type="PIRSR" id="PIRSR628651-50"/>
    </source>
</evidence>
<evidence type="ECO:0000259" key="10">
    <source>
        <dbReference type="SMART" id="SM00249"/>
    </source>
</evidence>
<feature type="binding site" evidence="8">
    <location>
        <position position="173"/>
    </location>
    <ligand>
        <name>Zn(2+)</name>
        <dbReference type="ChEBI" id="CHEBI:29105"/>
        <label>2</label>
    </ligand>
</feature>
<evidence type="ECO:0000313" key="12">
    <source>
        <dbReference type="Proteomes" id="UP000644660"/>
    </source>
</evidence>
<feature type="site" description="Histone H3K4me3 binding" evidence="7">
    <location>
        <position position="154"/>
    </location>
</feature>
<evidence type="ECO:0000256" key="3">
    <source>
        <dbReference type="ARBA" id="ARBA00022723"/>
    </source>
</evidence>
<dbReference type="RefSeq" id="XP_041408116.1">
    <property type="nucleotide sequence ID" value="XM_041552182.1"/>
</dbReference>
<keyword evidence="5 8" id="KW-0862">Zinc</keyword>
<evidence type="ECO:0000256" key="9">
    <source>
        <dbReference type="SAM" id="Coils"/>
    </source>
</evidence>
<dbReference type="Proteomes" id="UP000644660">
    <property type="component" value="Unassembled WGS sequence"/>
</dbReference>
<dbReference type="CDD" id="cd15505">
    <property type="entry name" value="PHD_ING"/>
    <property type="match status" value="1"/>
</dbReference>
<evidence type="ECO:0000256" key="6">
    <source>
        <dbReference type="ARBA" id="ARBA00023242"/>
    </source>
</evidence>
<dbReference type="InterPro" id="IPR001965">
    <property type="entry name" value="Znf_PHD"/>
</dbReference>
<feature type="coiled-coil region" evidence="9">
    <location>
        <begin position="58"/>
        <end position="85"/>
    </location>
</feature>
<dbReference type="GO" id="GO:0008270">
    <property type="term" value="F:zinc ion binding"/>
    <property type="evidence" value="ECO:0007669"/>
    <property type="project" value="UniProtKB-KW"/>
</dbReference>
<comment type="caution">
    <text evidence="11">The sequence shown here is derived from an EMBL/GenBank/DDBJ whole genome shotgun (WGS) entry which is preliminary data.</text>
</comment>
<evidence type="ECO:0000313" key="11">
    <source>
        <dbReference type="EMBL" id="CAB4256272.1"/>
    </source>
</evidence>
<keyword evidence="12" id="KW-1185">Reference proteome</keyword>
<feature type="site" description="Histone H3K4me3 binding" evidence="7">
    <location>
        <position position="169"/>
    </location>
</feature>
<evidence type="ECO:0000256" key="8">
    <source>
        <dbReference type="PIRSR" id="PIRSR628651-51"/>
    </source>
</evidence>
<keyword evidence="4" id="KW-0863">Zinc-finger</keyword>
<comment type="similarity">
    <text evidence="2">Belongs to the ING family.</text>
</comment>
<keyword evidence="11" id="KW-0808">Transferase</keyword>
<dbReference type="GeneID" id="64859344"/>
<dbReference type="Gene3D" id="3.30.40.10">
    <property type="entry name" value="Zinc/RING finger domain, C3HC4 (zinc finger)"/>
    <property type="match status" value="1"/>
</dbReference>
<dbReference type="InterPro" id="IPR028651">
    <property type="entry name" value="ING_fam"/>
</dbReference>
<dbReference type="PANTHER" id="PTHR10333">
    <property type="entry name" value="INHIBITOR OF GROWTH PROTEIN"/>
    <property type="match status" value="1"/>
</dbReference>
<dbReference type="SUPFAM" id="SSF57903">
    <property type="entry name" value="FYVE/PHD zinc finger"/>
    <property type="match status" value="1"/>
</dbReference>
<feature type="domain" description="Zinc finger PHD-type" evidence="10">
    <location>
        <begin position="154"/>
        <end position="200"/>
    </location>
</feature>
<gene>
    <name evidence="11" type="ORF">KABA2_09S00902</name>
</gene>
<feature type="binding site" evidence="8">
    <location>
        <position position="179"/>
    </location>
    <ligand>
        <name>Zn(2+)</name>
        <dbReference type="ChEBI" id="CHEBI:29105"/>
        <label>1</label>
    </ligand>
</feature>
<keyword evidence="9" id="KW-0175">Coiled coil</keyword>